<dbReference type="EMBL" id="VBUU01000003">
    <property type="protein sequence ID" value="TLG15568.1"/>
    <property type="molecule type" value="Genomic_DNA"/>
</dbReference>
<evidence type="ECO:0000259" key="2">
    <source>
        <dbReference type="Pfam" id="PF00561"/>
    </source>
</evidence>
<proteinExistence type="predicted"/>
<dbReference type="InterPro" id="IPR029058">
    <property type="entry name" value="AB_hydrolase_fold"/>
</dbReference>
<comment type="caution">
    <text evidence="3">The sequence shown here is derived from an EMBL/GenBank/DDBJ whole genome shotgun (WGS) entry which is preliminary data.</text>
</comment>
<evidence type="ECO:0000313" key="4">
    <source>
        <dbReference type="Proteomes" id="UP000308349"/>
    </source>
</evidence>
<name>A0A5R8PHR2_9NOCA</name>
<dbReference type="PANTHER" id="PTHR43329">
    <property type="entry name" value="EPOXIDE HYDROLASE"/>
    <property type="match status" value="1"/>
</dbReference>
<dbReference type="SUPFAM" id="SSF53474">
    <property type="entry name" value="alpha/beta-Hydrolases"/>
    <property type="match status" value="1"/>
</dbReference>
<protein>
    <submittedName>
        <fullName evidence="3">Alpha/beta fold hydrolase</fullName>
    </submittedName>
</protein>
<dbReference type="OrthoDB" id="4220752at2"/>
<evidence type="ECO:0000313" key="3">
    <source>
        <dbReference type="EMBL" id="TLG15568.1"/>
    </source>
</evidence>
<feature type="domain" description="AB hydrolase-1" evidence="2">
    <location>
        <begin position="41"/>
        <end position="157"/>
    </location>
</feature>
<dbReference type="InterPro" id="IPR000073">
    <property type="entry name" value="AB_hydrolase_1"/>
</dbReference>
<keyword evidence="3" id="KW-0378">Hydrolase</keyword>
<accession>A0A5R8PHR2</accession>
<dbReference type="GO" id="GO:0016787">
    <property type="term" value="F:hydrolase activity"/>
    <property type="evidence" value="ECO:0007669"/>
    <property type="project" value="UniProtKB-KW"/>
</dbReference>
<organism evidence="3 4">
    <name type="scientific">Nocardia cyriacigeorgica</name>
    <dbReference type="NCBI Taxonomy" id="135487"/>
    <lineage>
        <taxon>Bacteria</taxon>
        <taxon>Bacillati</taxon>
        <taxon>Actinomycetota</taxon>
        <taxon>Actinomycetes</taxon>
        <taxon>Mycobacteriales</taxon>
        <taxon>Nocardiaceae</taxon>
        <taxon>Nocardia</taxon>
    </lineage>
</organism>
<evidence type="ECO:0000256" key="1">
    <source>
        <dbReference type="SAM" id="MobiDB-lite"/>
    </source>
</evidence>
<dbReference type="AlphaFoldDB" id="A0A5R8PHR2"/>
<dbReference type="Pfam" id="PF00561">
    <property type="entry name" value="Abhydrolase_1"/>
    <property type="match status" value="1"/>
</dbReference>
<reference evidence="3 4" key="1">
    <citation type="submission" date="2019-05" db="EMBL/GenBank/DDBJ databases">
        <title>Genomes sequences of two Nocardia cyriacigeorgica environmental isolates, type strains Nocardia asteroides ATCC 19247 and Nocardia cyriacigeorgica DSM 44484.</title>
        <authorList>
            <person name="Vautrin F."/>
            <person name="Bergeron E."/>
            <person name="Dubost A."/>
            <person name="Abrouk D."/>
            <person name="Rodriguez Nava V."/>
            <person name="Pujic P."/>
        </authorList>
    </citation>
    <scope>NUCLEOTIDE SEQUENCE [LARGE SCALE GENOMIC DNA]</scope>
    <source>
        <strain evidence="3 4">EML 1456</strain>
    </source>
</reference>
<sequence>MTEPRDPGRHPEGGPDPDRRWRIPVDGVELACVEWGDPAAPPLVLIHGASDTHRAWEQVAAILADEFRVITYDVRGHGRSGAPRALGAYRLDRLAEDLYAVIDTVSPDQPVHLAGHGWGAVQGWEAVLDPRASTRIASFTALSAPHLDHLGLWLHQVRQRTRRTVHLLQARTARRPATVPQFERRATGGKNTASTGTAVRPAMENSSSGVHDAATAHRDSPAQGCPTVHEPAATHGSPAAQGSSRKRARRTTPIASALDEARLTLHSSPSMLRRALYQPRVRAGLGRLTHRSASAQAPIAPTWRTDLLAGARIVRANLGHHLRHPRDRHTAVPVQLLLDAADPAARPGLRAAVQERVDRLWCYTLPANHWLPVTEPLLVGEAIANFVSDLRADSDPAHRSTP</sequence>
<dbReference type="Gene3D" id="3.40.50.1820">
    <property type="entry name" value="alpha/beta hydrolase"/>
    <property type="match status" value="2"/>
</dbReference>
<feature type="region of interest" description="Disordered" evidence="1">
    <location>
        <begin position="1"/>
        <end position="21"/>
    </location>
</feature>
<feature type="region of interest" description="Disordered" evidence="1">
    <location>
        <begin position="182"/>
        <end position="250"/>
    </location>
</feature>
<dbReference type="Proteomes" id="UP000308349">
    <property type="component" value="Unassembled WGS sequence"/>
</dbReference>
<gene>
    <name evidence="3" type="ORF">FEK35_05290</name>
</gene>
<dbReference type="RefSeq" id="WP_138455237.1">
    <property type="nucleotide sequence ID" value="NZ_VBUU01000003.1"/>
</dbReference>